<keyword evidence="12" id="KW-1185">Reference proteome</keyword>
<comment type="function">
    <text evidence="10">Catalyzes the synthesis of alpha-ribazole-5'-phosphate from nicotinate mononucleotide (NAMN) and 5,6-dimethylbenzimidazole (DMB).</text>
</comment>
<dbReference type="InterPro" id="IPR017846">
    <property type="entry name" value="Nict_dMeBzImd_PRibTrfase_bact"/>
</dbReference>
<keyword evidence="7 10" id="KW-0808">Transferase</keyword>
<dbReference type="CDD" id="cd02439">
    <property type="entry name" value="DMB-PRT_CobT"/>
    <property type="match status" value="1"/>
</dbReference>
<evidence type="ECO:0000256" key="3">
    <source>
        <dbReference type="ARBA" id="ARBA00011991"/>
    </source>
</evidence>
<dbReference type="InterPro" id="IPR023195">
    <property type="entry name" value="Nict_dMeBzImd_PRibTrfase_N"/>
</dbReference>
<proteinExistence type="inferred from homology"/>
<evidence type="ECO:0000256" key="8">
    <source>
        <dbReference type="ARBA" id="ARBA00030686"/>
    </source>
</evidence>
<dbReference type="PANTHER" id="PTHR43463:SF1">
    <property type="entry name" value="NICOTINATE-NUCLEOTIDE--DIMETHYLBENZIMIDAZOLE PHOSPHORIBOSYLTRANSFERASE"/>
    <property type="match status" value="1"/>
</dbReference>
<dbReference type="Pfam" id="PF02277">
    <property type="entry name" value="DBI_PRT"/>
    <property type="match status" value="1"/>
</dbReference>
<gene>
    <name evidence="10 11" type="primary">cobT</name>
    <name evidence="11" type="ORF">VVD49_02285</name>
</gene>
<comment type="caution">
    <text evidence="11">The sequence shown here is derived from an EMBL/GenBank/DDBJ whole genome shotgun (WGS) entry which is preliminary data.</text>
</comment>
<feature type="active site" description="Proton acceptor" evidence="10">
    <location>
        <position position="318"/>
    </location>
</feature>
<evidence type="ECO:0000313" key="12">
    <source>
        <dbReference type="Proteomes" id="UP001331561"/>
    </source>
</evidence>
<comment type="catalytic activity">
    <reaction evidence="9 10">
        <text>5,6-dimethylbenzimidazole + nicotinate beta-D-ribonucleotide = alpha-ribazole 5'-phosphate + nicotinate + H(+)</text>
        <dbReference type="Rhea" id="RHEA:11196"/>
        <dbReference type="ChEBI" id="CHEBI:15378"/>
        <dbReference type="ChEBI" id="CHEBI:15890"/>
        <dbReference type="ChEBI" id="CHEBI:32544"/>
        <dbReference type="ChEBI" id="CHEBI:57502"/>
        <dbReference type="ChEBI" id="CHEBI:57918"/>
        <dbReference type="EC" id="2.4.2.21"/>
    </reaction>
</comment>
<dbReference type="NCBIfam" id="TIGR03160">
    <property type="entry name" value="cobT_DBIPRT"/>
    <property type="match status" value="1"/>
</dbReference>
<dbReference type="HAMAP" id="MF_00230">
    <property type="entry name" value="CobT"/>
    <property type="match status" value="1"/>
</dbReference>
<comment type="similarity">
    <text evidence="2 10">Belongs to the CobT family.</text>
</comment>
<organism evidence="11 12">
    <name type="scientific">Uliginosibacterium silvisoli</name>
    <dbReference type="NCBI Taxonomy" id="3114758"/>
    <lineage>
        <taxon>Bacteria</taxon>
        <taxon>Pseudomonadati</taxon>
        <taxon>Pseudomonadota</taxon>
        <taxon>Betaproteobacteria</taxon>
        <taxon>Rhodocyclales</taxon>
        <taxon>Zoogloeaceae</taxon>
        <taxon>Uliginosibacterium</taxon>
    </lineage>
</organism>
<reference evidence="11 12" key="1">
    <citation type="submission" date="2024-01" db="EMBL/GenBank/DDBJ databases">
        <title>Uliginosibacterium soil sp. nov.</title>
        <authorList>
            <person name="Lv Y."/>
        </authorList>
    </citation>
    <scope>NUCLEOTIDE SEQUENCE [LARGE SCALE GENOMIC DNA]</scope>
    <source>
        <strain evidence="11 12">H3</strain>
    </source>
</reference>
<evidence type="ECO:0000256" key="9">
    <source>
        <dbReference type="ARBA" id="ARBA00047340"/>
    </source>
</evidence>
<accession>A0ABU6JZY9</accession>
<evidence type="ECO:0000256" key="5">
    <source>
        <dbReference type="ARBA" id="ARBA00022573"/>
    </source>
</evidence>
<dbReference type="Gene3D" id="1.10.1610.10">
    <property type="match status" value="1"/>
</dbReference>
<dbReference type="Proteomes" id="UP001331561">
    <property type="component" value="Unassembled WGS sequence"/>
</dbReference>
<dbReference type="NCBIfam" id="NF000996">
    <property type="entry name" value="PRK00105.1"/>
    <property type="match status" value="1"/>
</dbReference>
<dbReference type="EMBL" id="JAYXHS010000001">
    <property type="protein sequence ID" value="MEC5384530.1"/>
    <property type="molecule type" value="Genomic_DNA"/>
</dbReference>
<dbReference type="InterPro" id="IPR036087">
    <property type="entry name" value="Nict_dMeBzImd_PRibTrfase_sf"/>
</dbReference>
<evidence type="ECO:0000256" key="2">
    <source>
        <dbReference type="ARBA" id="ARBA00007110"/>
    </source>
</evidence>
<name>A0ABU6JZY9_9RHOO</name>
<dbReference type="EC" id="2.4.2.21" evidence="3 10"/>
<dbReference type="GO" id="GO:0008939">
    <property type="term" value="F:nicotinate-nucleotide-dimethylbenzimidazole phosphoribosyltransferase activity"/>
    <property type="evidence" value="ECO:0007669"/>
    <property type="project" value="UniProtKB-EC"/>
</dbReference>
<evidence type="ECO:0000256" key="7">
    <source>
        <dbReference type="ARBA" id="ARBA00022679"/>
    </source>
</evidence>
<dbReference type="InterPro" id="IPR003200">
    <property type="entry name" value="Nict_dMeBzImd_PRibTrfase"/>
</dbReference>
<evidence type="ECO:0000256" key="6">
    <source>
        <dbReference type="ARBA" id="ARBA00022676"/>
    </source>
</evidence>
<dbReference type="SUPFAM" id="SSF52733">
    <property type="entry name" value="Nicotinate mononucleotide:5,6-dimethylbenzimidazole phosphoribosyltransferase (CobT)"/>
    <property type="match status" value="1"/>
</dbReference>
<comment type="pathway">
    <text evidence="1 10">Nucleoside biosynthesis; alpha-ribazole biosynthesis; alpha-ribazole from 5,6-dimethylbenzimidazole: step 1/2.</text>
</comment>
<keyword evidence="5 10" id="KW-0169">Cobalamin biosynthesis</keyword>
<evidence type="ECO:0000256" key="10">
    <source>
        <dbReference type="HAMAP-Rule" id="MF_00230"/>
    </source>
</evidence>
<evidence type="ECO:0000256" key="1">
    <source>
        <dbReference type="ARBA" id="ARBA00005049"/>
    </source>
</evidence>
<evidence type="ECO:0000256" key="4">
    <source>
        <dbReference type="ARBA" id="ARBA00015486"/>
    </source>
</evidence>
<keyword evidence="6 10" id="KW-0328">Glycosyltransferase</keyword>
<dbReference type="PANTHER" id="PTHR43463">
    <property type="entry name" value="NICOTINATE-NUCLEOTIDE--DIMETHYLBENZIMIDAZOLE PHOSPHORIBOSYLTRANSFERASE"/>
    <property type="match status" value="1"/>
</dbReference>
<sequence>MTLKFSIHPLDRTLAATVQARLDSRTKPQGSLGRLERLALQVALIQRRERPELKSPRIVVFAGDHGAANAGVSAFPQAVTVQMVANFRAGGAAINVLAHQSGLAMSVVDAGVASSCFGPDRSEVEFIDAKVARGTANFIEEAAMTATQREAAISAGAELVHKWHGAGCNAIGFGEMGIGNTASASLITHALADIPLADVVGPGTGLDDAGVARKRELLSQAVARVAGRSLSPLDVLAEFGGFEIAMMTGAFLAAAELGMLIVVDGFITNAALLVAHALHPAVLDYCVFAHCSAEPGHRRQMAYLGVQPLLELELRLGEGTGAALAFPLIRSALALMNEMAGFADAGVSNKST</sequence>
<evidence type="ECO:0000313" key="11">
    <source>
        <dbReference type="EMBL" id="MEC5384530.1"/>
    </source>
</evidence>
<dbReference type="Gene3D" id="3.40.50.10210">
    <property type="match status" value="1"/>
</dbReference>
<protein>
    <recommendedName>
        <fullName evidence="4 10">Nicotinate-nucleotide--dimethylbenzimidazole phosphoribosyltransferase</fullName>
        <shortName evidence="10">NN:DBI PRT</shortName>
        <ecNumber evidence="3 10">2.4.2.21</ecNumber>
    </recommendedName>
    <alternativeName>
        <fullName evidence="8 10">N(1)-alpha-phosphoribosyltransferase</fullName>
    </alternativeName>
</protein>